<feature type="region of interest" description="Disordered" evidence="1">
    <location>
        <begin position="442"/>
        <end position="558"/>
    </location>
</feature>
<accession>A0ABW3B983</accession>
<proteinExistence type="predicted"/>
<comment type="caution">
    <text evidence="2">The sequence shown here is derived from an EMBL/GenBank/DDBJ whole genome shotgun (WGS) entry which is preliminary data.</text>
</comment>
<feature type="compositionally biased region" description="Basic and acidic residues" evidence="1">
    <location>
        <begin position="462"/>
        <end position="471"/>
    </location>
</feature>
<dbReference type="EMBL" id="JBHTHR010000009">
    <property type="protein sequence ID" value="MFD0799897.1"/>
    <property type="molecule type" value="Genomic_DNA"/>
</dbReference>
<evidence type="ECO:0000313" key="3">
    <source>
        <dbReference type="Proteomes" id="UP001596956"/>
    </source>
</evidence>
<organism evidence="2 3">
    <name type="scientific">Streptomonospora algeriensis</name>
    <dbReference type="NCBI Taxonomy" id="995084"/>
    <lineage>
        <taxon>Bacteria</taxon>
        <taxon>Bacillati</taxon>
        <taxon>Actinomycetota</taxon>
        <taxon>Actinomycetes</taxon>
        <taxon>Streptosporangiales</taxon>
        <taxon>Nocardiopsidaceae</taxon>
        <taxon>Streptomonospora</taxon>
    </lineage>
</organism>
<sequence length="558" mass="61976">MARWEQVEDHRLVQTAVLDHQESEAPVGLPMDESGAQSFRLRNSGRTFWCGTLLGGCGGQLSDKIYREKACHFAHHPSSNGCTRRHGGADSADHLYAGRKLNRWLQGQGWEKRPPRYEGDFAAGGTCVRVLLEEPDGGLPPICVEFSEDLDPYLTRLVRTGEIDRLDWLVRNNPPLTRELIDRNGYALRIRFKDEDLDRGFDIGTMIRDQHVRWNDLSECSFTSDGIRTPVLEDQRRLHLKPGVSEPDPDPVPDPSGRLKALRRLIHEALEKEDPRAAGRAIDIIARRMDAFPQEVRSQLRTDLLELQKVTGRSRPHVRAERLLREWREAANAGRWQHARQVQQELKELLREPGNGLTGEQRRRISSRLGIGAGAPGRPGGAGTASADARVEAAVRDLEAAARGRDRGHIVRCKKRAMALRENRTGEVTAAHRKRLDQAIAVANTALEPSPPPARKKKRSSDRRGDRRPRPDGTPNPGPDTAAAPAPEPAAPDPSSDAEEAMRIRSEEILHELRRAGRTPAPPGAEAARGTGEGSSGTSADAETLRHLAEEINSRRSR</sequence>
<evidence type="ECO:0000313" key="2">
    <source>
        <dbReference type="EMBL" id="MFD0799897.1"/>
    </source>
</evidence>
<gene>
    <name evidence="2" type="ORF">ACFQZU_00990</name>
</gene>
<protein>
    <submittedName>
        <fullName evidence="2">Uncharacterized protein</fullName>
    </submittedName>
</protein>
<name>A0ABW3B983_9ACTN</name>
<reference evidence="3" key="1">
    <citation type="journal article" date="2019" name="Int. J. Syst. Evol. Microbiol.">
        <title>The Global Catalogue of Microorganisms (GCM) 10K type strain sequencing project: providing services to taxonomists for standard genome sequencing and annotation.</title>
        <authorList>
            <consortium name="The Broad Institute Genomics Platform"/>
            <consortium name="The Broad Institute Genome Sequencing Center for Infectious Disease"/>
            <person name="Wu L."/>
            <person name="Ma J."/>
        </authorList>
    </citation>
    <scope>NUCLEOTIDE SEQUENCE [LARGE SCALE GENOMIC DNA]</scope>
    <source>
        <strain evidence="3">CCUG 63369</strain>
    </source>
</reference>
<dbReference type="Proteomes" id="UP001596956">
    <property type="component" value="Unassembled WGS sequence"/>
</dbReference>
<feature type="compositionally biased region" description="Basic and acidic residues" evidence="1">
    <location>
        <begin position="543"/>
        <end position="558"/>
    </location>
</feature>
<evidence type="ECO:0000256" key="1">
    <source>
        <dbReference type="SAM" id="MobiDB-lite"/>
    </source>
</evidence>
<keyword evidence="3" id="KW-1185">Reference proteome</keyword>
<feature type="compositionally biased region" description="Basic and acidic residues" evidence="1">
    <location>
        <begin position="500"/>
        <end position="515"/>
    </location>
</feature>